<evidence type="ECO:0000259" key="1">
    <source>
        <dbReference type="Pfam" id="PF09937"/>
    </source>
</evidence>
<accession>A0A7H0GLJ5</accession>
<protein>
    <submittedName>
        <fullName evidence="2">DUF2169 domain-containing protein</fullName>
    </submittedName>
</protein>
<proteinExistence type="predicted"/>
<sequence>MKFDNQTPFPAALELGSTSDIEQLGLLSCRVSYAWDEDGGLSPLPAAEMWPITRAPQIFEGTLLLPDSDFRRQDIDILVFGDAVAPTGKRAREMRVGVASGRFVRQYDVVGDRQWQRLRDDEPWQASTPQPFESVELAECRAFGGKASLDGRQLPFLMNPAGQGFVVEETSIAATPLPNLERMDRRIEKWDDRPVPACLQKPQGGLLLDTSGPGSWEEIGDDGMKLTGAMMRHSFQQAPPDFVCPRGGLGGDMLLKGFDESGLIRFALPPEVAKHERGASAFVEVGALRSSFALRIASLIVLVPDRRLIVGYTAAFRYMMQPRDVRRTILRWSGDTHFTLER</sequence>
<dbReference type="KEGG" id="daer:H9K75_03270"/>
<dbReference type="AlphaFoldDB" id="A0A7H0GLJ5"/>
<organism evidence="2 3">
    <name type="scientific">Diaphorobacter aerolatus</name>
    <dbReference type="NCBI Taxonomy" id="1288495"/>
    <lineage>
        <taxon>Bacteria</taxon>
        <taxon>Pseudomonadati</taxon>
        <taxon>Pseudomonadota</taxon>
        <taxon>Betaproteobacteria</taxon>
        <taxon>Burkholderiales</taxon>
        <taxon>Comamonadaceae</taxon>
        <taxon>Diaphorobacter</taxon>
    </lineage>
</organism>
<feature type="domain" description="DUF2169" evidence="1">
    <location>
        <begin position="26"/>
        <end position="308"/>
    </location>
</feature>
<dbReference type="EMBL" id="CP060783">
    <property type="protein sequence ID" value="QNP49161.1"/>
    <property type="molecule type" value="Genomic_DNA"/>
</dbReference>
<reference evidence="2 3" key="1">
    <citation type="submission" date="2020-08" db="EMBL/GenBank/DDBJ databases">
        <title>Genome sequence of Diaphorobacter aerolatus KACC 16536T.</title>
        <authorList>
            <person name="Hyun D.-W."/>
            <person name="Bae J.-W."/>
        </authorList>
    </citation>
    <scope>NUCLEOTIDE SEQUENCE [LARGE SCALE GENOMIC DNA]</scope>
    <source>
        <strain evidence="2 3">KACC 16536</strain>
    </source>
</reference>
<dbReference type="Proteomes" id="UP000516028">
    <property type="component" value="Chromosome"/>
</dbReference>
<dbReference type="InterPro" id="IPR018683">
    <property type="entry name" value="DUF2169"/>
</dbReference>
<name>A0A7H0GLJ5_9BURK</name>
<dbReference type="Pfam" id="PF09937">
    <property type="entry name" value="DUF2169"/>
    <property type="match status" value="1"/>
</dbReference>
<evidence type="ECO:0000313" key="2">
    <source>
        <dbReference type="EMBL" id="QNP49161.1"/>
    </source>
</evidence>
<gene>
    <name evidence="2" type="ORF">H9K75_03270</name>
</gene>
<keyword evidence="3" id="KW-1185">Reference proteome</keyword>
<dbReference type="RefSeq" id="WP_187724753.1">
    <property type="nucleotide sequence ID" value="NZ_CP060783.1"/>
</dbReference>
<evidence type="ECO:0000313" key="3">
    <source>
        <dbReference type="Proteomes" id="UP000516028"/>
    </source>
</evidence>